<dbReference type="KEGG" id="ffu:CLAFUR5_13105"/>
<evidence type="ECO:0000256" key="1">
    <source>
        <dbReference type="SAM" id="MobiDB-lite"/>
    </source>
</evidence>
<dbReference type="Proteomes" id="UP000756132">
    <property type="component" value="Chromosome 11"/>
</dbReference>
<reference evidence="2" key="1">
    <citation type="submission" date="2021-12" db="EMBL/GenBank/DDBJ databases">
        <authorList>
            <person name="Zaccaron A."/>
            <person name="Stergiopoulos I."/>
        </authorList>
    </citation>
    <scope>NUCLEOTIDE SEQUENCE</scope>
    <source>
        <strain evidence="2">Race5_Kim</strain>
    </source>
</reference>
<dbReference type="EMBL" id="CP090173">
    <property type="protein sequence ID" value="UJO23685.1"/>
    <property type="molecule type" value="Genomic_DNA"/>
</dbReference>
<name>A0A9Q8PJK9_PASFU</name>
<dbReference type="AlphaFoldDB" id="A0A9Q8PJK9"/>
<sequence>MPEQLPSAKKSAVASGHKTRSKSSGKTKWIDSEKIQYGLSPGSVKKVLQGKVMDRMEASFEGEPVELDNIALRLVNVYPIEDVIAVLNGVADVDLQQAFDLAASVEATVKGESKKKSAKKRRKGE</sequence>
<evidence type="ECO:0000313" key="3">
    <source>
        <dbReference type="Proteomes" id="UP000756132"/>
    </source>
</evidence>
<reference evidence="2" key="2">
    <citation type="journal article" date="2022" name="Microb. Genom.">
        <title>A chromosome-scale genome assembly of the tomato pathogen Cladosporium fulvum reveals a compartmentalized genome architecture and the presence of a dispensable chromosome.</title>
        <authorList>
            <person name="Zaccaron A.Z."/>
            <person name="Chen L.H."/>
            <person name="Samaras A."/>
            <person name="Stergiopoulos I."/>
        </authorList>
    </citation>
    <scope>NUCLEOTIDE SEQUENCE</scope>
    <source>
        <strain evidence="2">Race5_Kim</strain>
    </source>
</reference>
<dbReference type="GeneID" id="71992983"/>
<accession>A0A9Q8PJK9</accession>
<feature type="region of interest" description="Disordered" evidence="1">
    <location>
        <begin position="1"/>
        <end position="27"/>
    </location>
</feature>
<dbReference type="RefSeq" id="XP_047768051.1">
    <property type="nucleotide sequence ID" value="XM_047912253.1"/>
</dbReference>
<organism evidence="2 3">
    <name type="scientific">Passalora fulva</name>
    <name type="common">Tomato leaf mold</name>
    <name type="synonym">Cladosporium fulvum</name>
    <dbReference type="NCBI Taxonomy" id="5499"/>
    <lineage>
        <taxon>Eukaryota</taxon>
        <taxon>Fungi</taxon>
        <taxon>Dikarya</taxon>
        <taxon>Ascomycota</taxon>
        <taxon>Pezizomycotina</taxon>
        <taxon>Dothideomycetes</taxon>
        <taxon>Dothideomycetidae</taxon>
        <taxon>Mycosphaerellales</taxon>
        <taxon>Mycosphaerellaceae</taxon>
        <taxon>Fulvia</taxon>
    </lineage>
</organism>
<protein>
    <recommendedName>
        <fullName evidence="4">Tail assembly chaperone</fullName>
    </recommendedName>
</protein>
<gene>
    <name evidence="2" type="ORF">CLAFUR5_13105</name>
</gene>
<evidence type="ECO:0008006" key="4">
    <source>
        <dbReference type="Google" id="ProtNLM"/>
    </source>
</evidence>
<proteinExistence type="predicted"/>
<evidence type="ECO:0000313" key="2">
    <source>
        <dbReference type="EMBL" id="UJO23685.1"/>
    </source>
</evidence>
<keyword evidence="3" id="KW-1185">Reference proteome</keyword>